<dbReference type="Gene3D" id="1.10.3430.10">
    <property type="entry name" value="Ammonium transporter AmtB like domains"/>
    <property type="match status" value="1"/>
</dbReference>
<name>A0A822YI91_NELNU</name>
<dbReference type="InterPro" id="IPR029020">
    <property type="entry name" value="Ammonium/urea_transptr"/>
</dbReference>
<protein>
    <recommendedName>
        <fullName evidence="6">Ammonium transporter AmtB-like domain-containing protein</fullName>
    </recommendedName>
</protein>
<dbReference type="GO" id="GO:0016020">
    <property type="term" value="C:membrane"/>
    <property type="evidence" value="ECO:0007669"/>
    <property type="project" value="UniProtKB-SubCell"/>
</dbReference>
<evidence type="ECO:0000259" key="6">
    <source>
        <dbReference type="Pfam" id="PF00909"/>
    </source>
</evidence>
<comment type="subcellular location">
    <subcellularLocation>
        <location evidence="1">Membrane</location>
        <topology evidence="1">Multi-pass membrane protein</topology>
    </subcellularLocation>
</comment>
<dbReference type="Pfam" id="PF00909">
    <property type="entry name" value="Ammonium_transp"/>
    <property type="match status" value="1"/>
</dbReference>
<evidence type="ECO:0000313" key="7">
    <source>
        <dbReference type="EMBL" id="DAD32247.1"/>
    </source>
</evidence>
<keyword evidence="4 5" id="KW-0472">Membrane</keyword>
<reference evidence="7 8" key="1">
    <citation type="journal article" date="2020" name="Mol. Biol. Evol.">
        <title>Distinct Expression and Methylation Patterns for Genes with Different Fates following a Single Whole-Genome Duplication in Flowering Plants.</title>
        <authorList>
            <person name="Shi T."/>
            <person name="Rahmani R.S."/>
            <person name="Gugger P.F."/>
            <person name="Wang M."/>
            <person name="Li H."/>
            <person name="Zhang Y."/>
            <person name="Li Z."/>
            <person name="Wang Q."/>
            <person name="Van de Peer Y."/>
            <person name="Marchal K."/>
            <person name="Chen J."/>
        </authorList>
    </citation>
    <scope>NUCLEOTIDE SEQUENCE [LARGE SCALE GENOMIC DNA]</scope>
    <source>
        <tissue evidence="7">Leaf</tissue>
    </source>
</reference>
<dbReference type="PANTHER" id="PTHR11730:SF121">
    <property type="entry name" value="AMMONIUM TRANSPORTER 1 MEMBER 1"/>
    <property type="match status" value="1"/>
</dbReference>
<evidence type="ECO:0000313" key="8">
    <source>
        <dbReference type="Proteomes" id="UP000607653"/>
    </source>
</evidence>
<dbReference type="SUPFAM" id="SSF111352">
    <property type="entry name" value="Ammonium transporter"/>
    <property type="match status" value="1"/>
</dbReference>
<dbReference type="GO" id="GO:0008519">
    <property type="term" value="F:ammonium channel activity"/>
    <property type="evidence" value="ECO:0007669"/>
    <property type="project" value="InterPro"/>
</dbReference>
<dbReference type="InterPro" id="IPR024041">
    <property type="entry name" value="NH4_transpt_AmtB-like_dom"/>
</dbReference>
<feature type="transmembrane region" description="Helical" evidence="5">
    <location>
        <begin position="134"/>
        <end position="156"/>
    </location>
</feature>
<organism evidence="7 8">
    <name type="scientific">Nelumbo nucifera</name>
    <name type="common">Sacred lotus</name>
    <dbReference type="NCBI Taxonomy" id="4432"/>
    <lineage>
        <taxon>Eukaryota</taxon>
        <taxon>Viridiplantae</taxon>
        <taxon>Streptophyta</taxon>
        <taxon>Embryophyta</taxon>
        <taxon>Tracheophyta</taxon>
        <taxon>Spermatophyta</taxon>
        <taxon>Magnoliopsida</taxon>
        <taxon>Proteales</taxon>
        <taxon>Nelumbonaceae</taxon>
        <taxon>Nelumbo</taxon>
    </lineage>
</organism>
<proteinExistence type="predicted"/>
<keyword evidence="2 5" id="KW-0812">Transmembrane</keyword>
<evidence type="ECO:0000256" key="5">
    <source>
        <dbReference type="SAM" id="Phobius"/>
    </source>
</evidence>
<sequence length="160" mass="18107">MAPLTPLPPLTTFATSLVPCKIVSWTHLMPSITLTYSSRSTSPSLASSVHVKNTMNIMLTNVLDVTTGDLFYYLFGFAFAFNSPSNDFIGRHFFGMKAFPSKLFDYSNFLYQWAFSIIVARITSNSIAKRIQFVAFLIYSALLTGFMHLVVFHWFWSADD</sequence>
<keyword evidence="3 5" id="KW-1133">Transmembrane helix</keyword>
<dbReference type="PANTHER" id="PTHR11730">
    <property type="entry name" value="AMMONIUM TRANSPORTER"/>
    <property type="match status" value="1"/>
</dbReference>
<comment type="caution">
    <text evidence="7">The sequence shown here is derived from an EMBL/GenBank/DDBJ whole genome shotgun (WGS) entry which is preliminary data.</text>
</comment>
<gene>
    <name evidence="7" type="ORF">HUJ06_011098</name>
</gene>
<keyword evidence="8" id="KW-1185">Reference proteome</keyword>
<evidence type="ECO:0000256" key="1">
    <source>
        <dbReference type="ARBA" id="ARBA00004141"/>
    </source>
</evidence>
<accession>A0A822YI91</accession>
<evidence type="ECO:0000256" key="4">
    <source>
        <dbReference type="ARBA" id="ARBA00023136"/>
    </source>
</evidence>
<dbReference type="EMBL" id="DUZY01000003">
    <property type="protein sequence ID" value="DAD32247.1"/>
    <property type="molecule type" value="Genomic_DNA"/>
</dbReference>
<evidence type="ECO:0000256" key="3">
    <source>
        <dbReference type="ARBA" id="ARBA00022989"/>
    </source>
</evidence>
<evidence type="ECO:0000256" key="2">
    <source>
        <dbReference type="ARBA" id="ARBA00022692"/>
    </source>
</evidence>
<feature type="domain" description="Ammonium transporter AmtB-like" evidence="6">
    <location>
        <begin position="34"/>
        <end position="158"/>
    </location>
</feature>
<feature type="transmembrane region" description="Helical" evidence="5">
    <location>
        <begin position="62"/>
        <end position="83"/>
    </location>
</feature>
<feature type="transmembrane region" description="Helical" evidence="5">
    <location>
        <begin position="103"/>
        <end position="122"/>
    </location>
</feature>
<dbReference type="AlphaFoldDB" id="A0A822YI91"/>
<dbReference type="Proteomes" id="UP000607653">
    <property type="component" value="Unassembled WGS sequence"/>
</dbReference>